<feature type="active site" evidence="10">
    <location>
        <position position="122"/>
    </location>
</feature>
<protein>
    <recommendedName>
        <fullName evidence="3 10">Isopentenyl-diphosphate Delta-isomerase</fullName>
        <shortName evidence="10">IPP isomerase</shortName>
        <ecNumber evidence="3 10">5.3.3.2</ecNumber>
    </recommendedName>
    <alternativeName>
        <fullName evidence="10">IPP:DMAPP isomerase</fullName>
    </alternativeName>
    <alternativeName>
        <fullName evidence="10">Isopentenyl pyrophosphate isomerase</fullName>
    </alternativeName>
</protein>
<evidence type="ECO:0000313" key="13">
    <source>
        <dbReference type="EMBL" id="XAN05919.1"/>
    </source>
</evidence>
<feature type="binding site" evidence="10">
    <location>
        <position position="31"/>
    </location>
    <ligand>
        <name>Mn(2+)</name>
        <dbReference type="ChEBI" id="CHEBI:29035"/>
    </ligand>
</feature>
<dbReference type="EC" id="5.3.3.2" evidence="3 10"/>
<dbReference type="PROSITE" id="PS51462">
    <property type="entry name" value="NUDIX"/>
    <property type="match status" value="1"/>
</dbReference>
<dbReference type="EMBL" id="CP154795">
    <property type="protein sequence ID" value="XAN05919.1"/>
    <property type="molecule type" value="Genomic_DNA"/>
</dbReference>
<keyword evidence="5 10" id="KW-0479">Metal-binding</keyword>
<evidence type="ECO:0000256" key="4">
    <source>
        <dbReference type="ARBA" id="ARBA00022490"/>
    </source>
</evidence>
<feature type="binding site" evidence="10">
    <location>
        <position position="120"/>
    </location>
    <ligand>
        <name>Mn(2+)</name>
        <dbReference type="ChEBI" id="CHEBI:29035"/>
    </ligand>
</feature>
<evidence type="ECO:0000256" key="7">
    <source>
        <dbReference type="ARBA" id="ARBA00023211"/>
    </source>
</evidence>
<dbReference type="SUPFAM" id="SSF55811">
    <property type="entry name" value="Nudix"/>
    <property type="match status" value="1"/>
</dbReference>
<evidence type="ECO:0000259" key="12">
    <source>
        <dbReference type="PROSITE" id="PS51462"/>
    </source>
</evidence>
<dbReference type="NCBIfam" id="NF002995">
    <property type="entry name" value="PRK03759.1"/>
    <property type="match status" value="1"/>
</dbReference>
<comment type="cofactor">
    <cofactor evidence="10">
        <name>Mn(2+)</name>
        <dbReference type="ChEBI" id="CHEBI:29035"/>
    </cofactor>
    <text evidence="10">Binds 1 Mn(2+) ion per subunit.</text>
</comment>
<dbReference type="InterPro" id="IPR000086">
    <property type="entry name" value="NUDIX_hydrolase_dom"/>
</dbReference>
<evidence type="ECO:0000256" key="5">
    <source>
        <dbReference type="ARBA" id="ARBA00022723"/>
    </source>
</evidence>
<feature type="active site" evidence="10">
    <location>
        <position position="73"/>
    </location>
</feature>
<comment type="subcellular location">
    <subcellularLocation>
        <location evidence="10">Cytoplasm</location>
    </subcellularLocation>
</comment>
<dbReference type="GO" id="GO:0004452">
    <property type="term" value="F:isopentenyl-diphosphate delta-isomerase activity"/>
    <property type="evidence" value="ECO:0007669"/>
    <property type="project" value="UniProtKB-EC"/>
</dbReference>
<proteinExistence type="inferred from homology"/>
<feature type="binding site" evidence="10">
    <location>
        <position position="122"/>
    </location>
    <ligand>
        <name>Mn(2+)</name>
        <dbReference type="ChEBI" id="CHEBI:29035"/>
    </ligand>
</feature>
<dbReference type="Pfam" id="PF00348">
    <property type="entry name" value="polyprenyl_synt"/>
    <property type="match status" value="1"/>
</dbReference>
<evidence type="ECO:0000256" key="10">
    <source>
        <dbReference type="HAMAP-Rule" id="MF_00202"/>
    </source>
</evidence>
<comment type="cofactor">
    <cofactor evidence="10">
        <name>Mg(2+)</name>
        <dbReference type="ChEBI" id="CHEBI:18420"/>
    </cofactor>
    <text evidence="10">Binds 1 Mg(2+) ion per subunit. The magnesium ion binds only when substrate is bound.</text>
</comment>
<dbReference type="InterPro" id="IPR056375">
    <property type="entry name" value="Idi_bact"/>
</dbReference>
<keyword evidence="8 10" id="KW-0414">Isoprene biosynthesis</keyword>
<dbReference type="RefSeq" id="WP_425307353.1">
    <property type="nucleotide sequence ID" value="NZ_CP154795.1"/>
</dbReference>
<dbReference type="Gene3D" id="1.10.600.10">
    <property type="entry name" value="Farnesyl Diphosphate Synthase"/>
    <property type="match status" value="1"/>
</dbReference>
<dbReference type="Pfam" id="PF00293">
    <property type="entry name" value="NUDIX"/>
    <property type="match status" value="1"/>
</dbReference>
<evidence type="ECO:0000256" key="8">
    <source>
        <dbReference type="ARBA" id="ARBA00023229"/>
    </source>
</evidence>
<accession>A0ABZ3FLG4</accession>
<evidence type="ECO:0000256" key="2">
    <source>
        <dbReference type="ARBA" id="ARBA00007579"/>
    </source>
</evidence>
<feature type="binding site" evidence="10">
    <location>
        <position position="75"/>
    </location>
    <ligand>
        <name>Mn(2+)</name>
        <dbReference type="ChEBI" id="CHEBI:29035"/>
    </ligand>
</feature>
<comment type="function">
    <text evidence="10">Catalyzes the 1,3-allylic rearrangement of the homoallylic substrate isopentenyl (IPP) to its highly electrophilic allylic isomer, dimethylallyl diphosphate (DMAPP).</text>
</comment>
<keyword evidence="7 10" id="KW-0464">Manganese</keyword>
<dbReference type="PANTHER" id="PTHR10885:SF0">
    <property type="entry name" value="ISOPENTENYL-DIPHOSPHATE DELTA-ISOMERASE"/>
    <property type="match status" value="1"/>
</dbReference>
<dbReference type="InterPro" id="IPR015797">
    <property type="entry name" value="NUDIX_hydrolase-like_dom_sf"/>
</dbReference>
<keyword evidence="14" id="KW-1185">Reference proteome</keyword>
<organism evidence="13 14">
    <name type="scientific">Ammonicoccus fulvus</name>
    <dbReference type="NCBI Taxonomy" id="3138240"/>
    <lineage>
        <taxon>Bacteria</taxon>
        <taxon>Bacillati</taxon>
        <taxon>Actinomycetota</taxon>
        <taxon>Actinomycetes</taxon>
        <taxon>Propionibacteriales</taxon>
        <taxon>Propionibacteriaceae</taxon>
        <taxon>Ammonicoccus</taxon>
    </lineage>
</organism>
<comment type="similarity">
    <text evidence="2 10">Belongs to the IPP isomerase type 1 family.</text>
</comment>
<dbReference type="PANTHER" id="PTHR10885">
    <property type="entry name" value="ISOPENTENYL-DIPHOSPHATE DELTA-ISOMERASE"/>
    <property type="match status" value="1"/>
</dbReference>
<reference evidence="13 14" key="1">
    <citation type="submission" date="2024-04" db="EMBL/GenBank/DDBJ databases">
        <title>Isolation of an actinomycete strain from pig manure.</title>
        <authorList>
            <person name="Gong T."/>
            <person name="Yu Z."/>
            <person name="An M."/>
            <person name="Wei C."/>
            <person name="Yang W."/>
            <person name="Liu L."/>
        </authorList>
    </citation>
    <scope>NUCLEOTIDE SEQUENCE [LARGE SCALE GENOMIC DNA]</scope>
    <source>
        <strain evidence="13 14">ZF39</strain>
    </source>
</reference>
<evidence type="ECO:0000256" key="6">
    <source>
        <dbReference type="ARBA" id="ARBA00022842"/>
    </source>
</evidence>
<gene>
    <name evidence="10 13" type="primary">idi</name>
    <name evidence="13" type="ORF">AADG42_00875</name>
</gene>
<evidence type="ECO:0000256" key="1">
    <source>
        <dbReference type="ARBA" id="ARBA00004826"/>
    </source>
</evidence>
<evidence type="ECO:0000313" key="14">
    <source>
        <dbReference type="Proteomes" id="UP001442841"/>
    </source>
</evidence>
<keyword evidence="6 10" id="KW-0460">Magnesium</keyword>
<sequence>MGSANQAEADEVVLLSEQGEPIGATARIPIHGPDTPLHLAFSSHLFNSRGQVLISRRAVSKVTWPGVWTNSCCGHPRPGEAIEDAVRRRVREELGLTVLSIAPGIPDFRYRAVDASGVVENEICPVFVARVADGDPVPAPDEVAEWEWVEWTDLVAAIEAVPRAFSPWSVRQVPALDPAVREMLTRGPDALPADPGVPLPPAARPSHDSLPRTPTPVATPASTVLAVDELLTRELDLLADEWHSHAGGIGVDVLPNDLPEWLRSLLVGRGKRFRVLMAHWGFVAAGGGAVAARAAMIRAAAALEALHLFALVHDDVMDEADSRRGQASAHRQAEAWHRQARGIGDPETFGRNLAILLGDLAYWLADRVAAPLVPPLADTWRTLNVELLVGQRGDLTGAAAARSDRDHASLVARLKSGRYTVQRPLLLGAQAAGGSAEVTEALWRYGGHVGQAFALRDEYLGVWGKPEETGKPAGNDLLEAKPTVLLSIARERLAGADAEVLQRLGSPGFGTDDVTQLAAAMRAAGVDAELERLIAVEHDQAVAVLDDPALDPAGIDGLRHAAGAVAWRTT</sequence>
<dbReference type="NCBIfam" id="TIGR02150">
    <property type="entry name" value="IPP_isom_1"/>
    <property type="match status" value="1"/>
</dbReference>
<feature type="region of interest" description="Disordered" evidence="11">
    <location>
        <begin position="187"/>
        <end position="218"/>
    </location>
</feature>
<dbReference type="Gene3D" id="3.90.79.10">
    <property type="entry name" value="Nucleoside Triphosphate Pyrophosphohydrolase"/>
    <property type="match status" value="1"/>
</dbReference>
<evidence type="ECO:0000256" key="3">
    <source>
        <dbReference type="ARBA" id="ARBA00012057"/>
    </source>
</evidence>
<name>A0ABZ3FLG4_9ACTN</name>
<dbReference type="InterPro" id="IPR033749">
    <property type="entry name" value="Polyprenyl_synt_CS"/>
</dbReference>
<dbReference type="Proteomes" id="UP001442841">
    <property type="component" value="Chromosome"/>
</dbReference>
<dbReference type="InterPro" id="IPR011876">
    <property type="entry name" value="IsopentenylPP_isomerase_typ1"/>
</dbReference>
<dbReference type="HAMAP" id="MF_00202">
    <property type="entry name" value="Idi"/>
    <property type="match status" value="1"/>
</dbReference>
<dbReference type="InterPro" id="IPR008949">
    <property type="entry name" value="Isoprenoid_synthase_dom_sf"/>
</dbReference>
<evidence type="ECO:0000256" key="11">
    <source>
        <dbReference type="SAM" id="MobiDB-lite"/>
    </source>
</evidence>
<feature type="binding site" evidence="10">
    <location>
        <position position="38"/>
    </location>
    <ligand>
        <name>Mn(2+)</name>
        <dbReference type="ChEBI" id="CHEBI:29035"/>
    </ligand>
</feature>
<dbReference type="SUPFAM" id="SSF48576">
    <property type="entry name" value="Terpenoid synthases"/>
    <property type="match status" value="1"/>
</dbReference>
<evidence type="ECO:0000256" key="9">
    <source>
        <dbReference type="ARBA" id="ARBA00023235"/>
    </source>
</evidence>
<dbReference type="CDD" id="cd02885">
    <property type="entry name" value="NUDIX_IPP_Isomerase"/>
    <property type="match status" value="1"/>
</dbReference>
<keyword evidence="4 10" id="KW-0963">Cytoplasm</keyword>
<keyword evidence="9 10" id="KW-0413">Isomerase</keyword>
<feature type="domain" description="Nudix hydrolase" evidence="12">
    <location>
        <begin position="36"/>
        <end position="171"/>
    </location>
</feature>
<comment type="pathway">
    <text evidence="1 10">Isoprenoid biosynthesis; dimethylallyl diphosphate biosynthesis; dimethylallyl diphosphate from isopentenyl diphosphate: step 1/1.</text>
</comment>
<comment type="catalytic activity">
    <reaction evidence="10">
        <text>isopentenyl diphosphate = dimethylallyl diphosphate</text>
        <dbReference type="Rhea" id="RHEA:23284"/>
        <dbReference type="ChEBI" id="CHEBI:57623"/>
        <dbReference type="ChEBI" id="CHEBI:128769"/>
        <dbReference type="EC" id="5.3.3.2"/>
    </reaction>
</comment>
<dbReference type="InterPro" id="IPR000092">
    <property type="entry name" value="Polyprenyl_synt"/>
</dbReference>
<feature type="binding site" evidence="10">
    <location>
        <position position="93"/>
    </location>
    <ligand>
        <name>Mg(2+)</name>
        <dbReference type="ChEBI" id="CHEBI:18420"/>
    </ligand>
</feature>
<dbReference type="PROSITE" id="PS00723">
    <property type="entry name" value="POLYPRENYL_SYNTHASE_1"/>
    <property type="match status" value="1"/>
</dbReference>